<gene>
    <name evidence="2" type="ORF">BcabD6B2_07660</name>
</gene>
<keyword evidence="1" id="KW-0812">Transmembrane</keyword>
<organism evidence="2 3">
    <name type="scientific">Babesia caballi</name>
    <dbReference type="NCBI Taxonomy" id="5871"/>
    <lineage>
        <taxon>Eukaryota</taxon>
        <taxon>Sar</taxon>
        <taxon>Alveolata</taxon>
        <taxon>Apicomplexa</taxon>
        <taxon>Aconoidasida</taxon>
        <taxon>Piroplasmida</taxon>
        <taxon>Babesiidae</taxon>
        <taxon>Babesia</taxon>
    </lineage>
</organism>
<dbReference type="EMBL" id="BPLF01000001">
    <property type="protein sequence ID" value="GIX61331.1"/>
    <property type="molecule type" value="Genomic_DNA"/>
</dbReference>
<sequence length="94" mass="10247">MRERGKVWTAVTLAAGVVKVTGGRLWLEALVETVKVGWGIGACSAVMLYCTILFLLMAVLIQTEKVCCKKRGETVTIWGVPERNFSKFGNGIGE</sequence>
<dbReference type="RefSeq" id="XP_067713402.1">
    <property type="nucleotide sequence ID" value="XM_067857301.1"/>
</dbReference>
<keyword evidence="3" id="KW-1185">Reference proteome</keyword>
<evidence type="ECO:0000313" key="2">
    <source>
        <dbReference type="EMBL" id="GIX61331.1"/>
    </source>
</evidence>
<name>A0AAV4LQE5_BABCB</name>
<evidence type="ECO:0000256" key="1">
    <source>
        <dbReference type="SAM" id="Phobius"/>
    </source>
</evidence>
<proteinExistence type="predicted"/>
<evidence type="ECO:0000313" key="3">
    <source>
        <dbReference type="Proteomes" id="UP001497744"/>
    </source>
</evidence>
<keyword evidence="1" id="KW-0472">Membrane</keyword>
<dbReference type="Proteomes" id="UP001497744">
    <property type="component" value="Unassembled WGS sequence"/>
</dbReference>
<protein>
    <submittedName>
        <fullName evidence="2">DUF523 domain-containing protein</fullName>
    </submittedName>
</protein>
<reference evidence="2 3" key="1">
    <citation type="submission" date="2021-06" db="EMBL/GenBank/DDBJ databases">
        <title>Genome sequence of Babesia caballi.</title>
        <authorList>
            <person name="Yamagishi J."/>
            <person name="Kidaka T."/>
            <person name="Ochi A."/>
        </authorList>
    </citation>
    <scope>NUCLEOTIDE SEQUENCE [LARGE SCALE GENOMIC DNA]</scope>
    <source>
        <strain evidence="2">USDA-D6B2</strain>
    </source>
</reference>
<accession>A0AAV4LQE5</accession>
<keyword evidence="1" id="KW-1133">Transmembrane helix</keyword>
<feature type="transmembrane region" description="Helical" evidence="1">
    <location>
        <begin position="38"/>
        <end position="61"/>
    </location>
</feature>
<dbReference type="AlphaFoldDB" id="A0AAV4LQE5"/>
<comment type="caution">
    <text evidence="2">The sequence shown here is derived from an EMBL/GenBank/DDBJ whole genome shotgun (WGS) entry which is preliminary data.</text>
</comment>
<dbReference type="GeneID" id="94192814"/>